<dbReference type="GO" id="GO:0033014">
    <property type="term" value="P:tetrapyrrole biosynthetic process"/>
    <property type="evidence" value="ECO:0007669"/>
    <property type="project" value="InterPro"/>
</dbReference>
<accession>A0A7R9H7D6</accession>
<dbReference type="SUPFAM" id="SSF69618">
    <property type="entry name" value="HemD-like"/>
    <property type="match status" value="1"/>
</dbReference>
<name>A0A7R9H7D6_TIMCR</name>
<organism evidence="1">
    <name type="scientific">Timema cristinae</name>
    <name type="common">Walking stick</name>
    <dbReference type="NCBI Taxonomy" id="61476"/>
    <lineage>
        <taxon>Eukaryota</taxon>
        <taxon>Metazoa</taxon>
        <taxon>Ecdysozoa</taxon>
        <taxon>Arthropoda</taxon>
        <taxon>Hexapoda</taxon>
        <taxon>Insecta</taxon>
        <taxon>Pterygota</taxon>
        <taxon>Neoptera</taxon>
        <taxon>Polyneoptera</taxon>
        <taxon>Phasmatodea</taxon>
        <taxon>Timematodea</taxon>
        <taxon>Timematoidea</taxon>
        <taxon>Timematidae</taxon>
        <taxon>Timema</taxon>
    </lineage>
</organism>
<dbReference type="Gene3D" id="3.40.50.10090">
    <property type="match status" value="2"/>
</dbReference>
<dbReference type="AlphaFoldDB" id="A0A7R9H7D6"/>
<reference evidence="1" key="1">
    <citation type="submission" date="2020-11" db="EMBL/GenBank/DDBJ databases">
        <authorList>
            <person name="Tran Van P."/>
        </authorList>
    </citation>
    <scope>NUCLEOTIDE SEQUENCE</scope>
</reference>
<proteinExistence type="predicted"/>
<evidence type="ECO:0000313" key="1">
    <source>
        <dbReference type="EMBL" id="CAD7411901.1"/>
    </source>
</evidence>
<dbReference type="GO" id="GO:0004852">
    <property type="term" value="F:uroporphyrinogen-III synthase activity"/>
    <property type="evidence" value="ECO:0007669"/>
    <property type="project" value="InterPro"/>
</dbReference>
<gene>
    <name evidence="1" type="ORF">TCEB3V08_LOCUS11144</name>
</gene>
<dbReference type="InterPro" id="IPR036108">
    <property type="entry name" value="4pyrrol_syn_uPrphyn_synt_sf"/>
</dbReference>
<sequence>MKIAENKVLIFKALIENDDTEDLYKRKLEEAGLSVKNVPVIDFEYFNLNELQQCLQNADNFAVGVAPFQGWCLQVLEEFMQ</sequence>
<dbReference type="EMBL" id="OC322511">
    <property type="protein sequence ID" value="CAD7411901.1"/>
    <property type="molecule type" value="Genomic_DNA"/>
</dbReference>
<protein>
    <submittedName>
        <fullName evidence="1">Uncharacterized protein</fullName>
    </submittedName>
</protein>